<evidence type="ECO:0000313" key="2">
    <source>
        <dbReference type="EMBL" id="GJM91743.1"/>
    </source>
</evidence>
<sequence length="73" mass="8246">MDPNPNPTDAPPHERLAALALRRDLPPDFAGAEIDNDAEAKDDEGRRRRRGIPYGCVQRRQQHMRGRCVERGG</sequence>
<evidence type="ECO:0000256" key="1">
    <source>
        <dbReference type="SAM" id="MobiDB-lite"/>
    </source>
</evidence>
<evidence type="ECO:0000313" key="3">
    <source>
        <dbReference type="Proteomes" id="UP001054889"/>
    </source>
</evidence>
<feature type="region of interest" description="Disordered" evidence="1">
    <location>
        <begin position="28"/>
        <end position="54"/>
    </location>
</feature>
<organism evidence="2 3">
    <name type="scientific">Eleusine coracana subsp. coracana</name>
    <dbReference type="NCBI Taxonomy" id="191504"/>
    <lineage>
        <taxon>Eukaryota</taxon>
        <taxon>Viridiplantae</taxon>
        <taxon>Streptophyta</taxon>
        <taxon>Embryophyta</taxon>
        <taxon>Tracheophyta</taxon>
        <taxon>Spermatophyta</taxon>
        <taxon>Magnoliopsida</taxon>
        <taxon>Liliopsida</taxon>
        <taxon>Poales</taxon>
        <taxon>Poaceae</taxon>
        <taxon>PACMAD clade</taxon>
        <taxon>Chloridoideae</taxon>
        <taxon>Cynodonteae</taxon>
        <taxon>Eleusininae</taxon>
        <taxon>Eleusine</taxon>
    </lineage>
</organism>
<name>A0AAV5C205_ELECO</name>
<comment type="caution">
    <text evidence="2">The sequence shown here is derived from an EMBL/GenBank/DDBJ whole genome shotgun (WGS) entry which is preliminary data.</text>
</comment>
<accession>A0AAV5C205</accession>
<dbReference type="AlphaFoldDB" id="A0AAV5C205"/>
<dbReference type="Proteomes" id="UP001054889">
    <property type="component" value="Unassembled WGS sequence"/>
</dbReference>
<reference evidence="2" key="1">
    <citation type="journal article" date="2018" name="DNA Res.">
        <title>Multiple hybrid de novo genome assembly of finger millet, an orphan allotetraploid crop.</title>
        <authorList>
            <person name="Hatakeyama M."/>
            <person name="Aluri S."/>
            <person name="Balachadran M.T."/>
            <person name="Sivarajan S.R."/>
            <person name="Patrignani A."/>
            <person name="Gruter S."/>
            <person name="Poveda L."/>
            <person name="Shimizu-Inatsugi R."/>
            <person name="Baeten J."/>
            <person name="Francoijs K.J."/>
            <person name="Nataraja K.N."/>
            <person name="Reddy Y.A.N."/>
            <person name="Phadnis S."/>
            <person name="Ravikumar R.L."/>
            <person name="Schlapbach R."/>
            <person name="Sreeman S.M."/>
            <person name="Shimizu K.K."/>
        </authorList>
    </citation>
    <scope>NUCLEOTIDE SEQUENCE</scope>
</reference>
<reference evidence="2" key="2">
    <citation type="submission" date="2021-12" db="EMBL/GenBank/DDBJ databases">
        <title>Resequencing data analysis of finger millet.</title>
        <authorList>
            <person name="Hatakeyama M."/>
            <person name="Aluri S."/>
            <person name="Balachadran M.T."/>
            <person name="Sivarajan S.R."/>
            <person name="Poveda L."/>
            <person name="Shimizu-Inatsugi R."/>
            <person name="Schlapbach R."/>
            <person name="Sreeman S.M."/>
            <person name="Shimizu K.K."/>
        </authorList>
    </citation>
    <scope>NUCLEOTIDE SEQUENCE</scope>
</reference>
<keyword evidence="3" id="KW-1185">Reference proteome</keyword>
<protein>
    <submittedName>
        <fullName evidence="2">Uncharacterized protein</fullName>
    </submittedName>
</protein>
<proteinExistence type="predicted"/>
<dbReference type="EMBL" id="BQKI01000004">
    <property type="protein sequence ID" value="GJM91743.1"/>
    <property type="molecule type" value="Genomic_DNA"/>
</dbReference>
<gene>
    <name evidence="2" type="primary">ga08151</name>
    <name evidence="2" type="ORF">PR202_ga08151</name>
</gene>